<organism evidence="2 3">
    <name type="scientific">Solea senegalensis</name>
    <name type="common">Senegalese sole</name>
    <dbReference type="NCBI Taxonomy" id="28829"/>
    <lineage>
        <taxon>Eukaryota</taxon>
        <taxon>Metazoa</taxon>
        <taxon>Chordata</taxon>
        <taxon>Craniata</taxon>
        <taxon>Vertebrata</taxon>
        <taxon>Euteleostomi</taxon>
        <taxon>Actinopterygii</taxon>
        <taxon>Neopterygii</taxon>
        <taxon>Teleostei</taxon>
        <taxon>Neoteleostei</taxon>
        <taxon>Acanthomorphata</taxon>
        <taxon>Carangaria</taxon>
        <taxon>Pleuronectiformes</taxon>
        <taxon>Pleuronectoidei</taxon>
        <taxon>Soleidae</taxon>
        <taxon>Solea</taxon>
    </lineage>
</organism>
<proteinExistence type="predicted"/>
<evidence type="ECO:0000256" key="1">
    <source>
        <dbReference type="SAM" id="MobiDB-lite"/>
    </source>
</evidence>
<name>A0AAV6PJL3_SOLSE</name>
<feature type="compositionally biased region" description="Basic and acidic residues" evidence="1">
    <location>
        <begin position="14"/>
        <end position="23"/>
    </location>
</feature>
<keyword evidence="3" id="KW-1185">Reference proteome</keyword>
<protein>
    <submittedName>
        <fullName evidence="2">Uncharacterized protein</fullName>
    </submittedName>
</protein>
<dbReference type="Proteomes" id="UP000693946">
    <property type="component" value="Unassembled WGS sequence"/>
</dbReference>
<sequence>MTGREQQDVMESFNLREGKEKTSGSKYCADDPSDPFTPLPLSQETSFLMIIFSVNVGDFTPRRQKHFNLKNIRETLQPEDIIFQSLSDINNDVNVPF</sequence>
<dbReference type="AlphaFoldDB" id="A0AAV6PJL3"/>
<dbReference type="EMBL" id="JAGKHQ010000598">
    <property type="protein sequence ID" value="KAG7466750.1"/>
    <property type="molecule type" value="Genomic_DNA"/>
</dbReference>
<accession>A0AAV6PJL3</accession>
<evidence type="ECO:0000313" key="3">
    <source>
        <dbReference type="Proteomes" id="UP000693946"/>
    </source>
</evidence>
<evidence type="ECO:0000313" key="2">
    <source>
        <dbReference type="EMBL" id="KAG7466750.1"/>
    </source>
</evidence>
<feature type="region of interest" description="Disordered" evidence="1">
    <location>
        <begin position="1"/>
        <end position="35"/>
    </location>
</feature>
<gene>
    <name evidence="2" type="ORF">JOB18_026339</name>
</gene>
<comment type="caution">
    <text evidence="2">The sequence shown here is derived from an EMBL/GenBank/DDBJ whole genome shotgun (WGS) entry which is preliminary data.</text>
</comment>
<reference evidence="2 3" key="1">
    <citation type="journal article" date="2021" name="Sci. Rep.">
        <title>Chromosome anchoring in Senegalese sole (Solea senegalensis) reveals sex-associated markers and genome rearrangements in flatfish.</title>
        <authorList>
            <person name="Guerrero-Cozar I."/>
            <person name="Gomez-Garrido J."/>
            <person name="Berbel C."/>
            <person name="Martinez-Blanch J.F."/>
            <person name="Alioto T."/>
            <person name="Claros M.G."/>
            <person name="Gagnaire P.A."/>
            <person name="Manchado M."/>
        </authorList>
    </citation>
    <scope>NUCLEOTIDE SEQUENCE [LARGE SCALE GENOMIC DNA]</scope>
    <source>
        <strain evidence="2">Sse05_10M</strain>
    </source>
</reference>